<organism evidence="3 4">
    <name type="scientific">Psychrobacillus insolitus</name>
    <dbReference type="NCBI Taxonomy" id="1461"/>
    <lineage>
        <taxon>Bacteria</taxon>
        <taxon>Bacillati</taxon>
        <taxon>Bacillota</taxon>
        <taxon>Bacilli</taxon>
        <taxon>Bacillales</taxon>
        <taxon>Bacillaceae</taxon>
        <taxon>Psychrobacillus</taxon>
    </lineage>
</organism>
<dbReference type="Gene3D" id="3.10.350.10">
    <property type="entry name" value="LysM domain"/>
    <property type="match status" value="1"/>
</dbReference>
<dbReference type="Pfam" id="PF01476">
    <property type="entry name" value="LysM"/>
    <property type="match status" value="1"/>
</dbReference>
<dbReference type="InterPro" id="IPR036779">
    <property type="entry name" value="LysM_dom_sf"/>
</dbReference>
<sequence>MFVLLLEHTFGTNILLGGVMMKVLKENYFISLFVGLSILFILSFIITTINSTEEDYQIKIEHGDSLWSLADKFGQVKHKDAWINEVMAMNNMKTAHIKVGEVLIVPEVKETFHIKNGTELAGTGR</sequence>
<feature type="transmembrane region" description="Helical" evidence="1">
    <location>
        <begin position="28"/>
        <end position="49"/>
    </location>
</feature>
<protein>
    <submittedName>
        <fullName evidence="3">LysM domain-containing protein</fullName>
    </submittedName>
</protein>
<dbReference type="AlphaFoldDB" id="A0A2W7MKT4"/>
<evidence type="ECO:0000313" key="4">
    <source>
        <dbReference type="Proteomes" id="UP000248646"/>
    </source>
</evidence>
<proteinExistence type="predicted"/>
<dbReference type="InterPro" id="IPR018392">
    <property type="entry name" value="LysM"/>
</dbReference>
<reference evidence="3 4" key="1">
    <citation type="submission" date="2018-06" db="EMBL/GenBank/DDBJ databases">
        <title>Genomic Encyclopedia of Type Strains, Phase IV (KMG-IV): sequencing the most valuable type-strain genomes for metagenomic binning, comparative biology and taxonomic classification.</title>
        <authorList>
            <person name="Goeker M."/>
        </authorList>
    </citation>
    <scope>NUCLEOTIDE SEQUENCE [LARGE SCALE GENOMIC DNA]</scope>
    <source>
        <strain evidence="3 4">DSM 5</strain>
    </source>
</reference>
<keyword evidence="4" id="KW-1185">Reference proteome</keyword>
<dbReference type="SUPFAM" id="SSF54106">
    <property type="entry name" value="LysM domain"/>
    <property type="match status" value="1"/>
</dbReference>
<feature type="domain" description="LysM" evidence="2">
    <location>
        <begin position="57"/>
        <end position="106"/>
    </location>
</feature>
<keyword evidence="1" id="KW-0812">Transmembrane</keyword>
<evidence type="ECO:0000256" key="1">
    <source>
        <dbReference type="SAM" id="Phobius"/>
    </source>
</evidence>
<dbReference type="SMART" id="SM00257">
    <property type="entry name" value="LysM"/>
    <property type="match status" value="1"/>
</dbReference>
<accession>A0A2W7MKT4</accession>
<keyword evidence="1" id="KW-0472">Membrane</keyword>
<dbReference type="CDD" id="cd00118">
    <property type="entry name" value="LysM"/>
    <property type="match status" value="1"/>
</dbReference>
<name>A0A2W7MKT4_9BACI</name>
<evidence type="ECO:0000259" key="2">
    <source>
        <dbReference type="SMART" id="SM00257"/>
    </source>
</evidence>
<evidence type="ECO:0000313" key="3">
    <source>
        <dbReference type="EMBL" id="PZX07767.1"/>
    </source>
</evidence>
<keyword evidence="1" id="KW-1133">Transmembrane helix</keyword>
<gene>
    <name evidence="3" type="ORF">C7437_101889</name>
</gene>
<comment type="caution">
    <text evidence="3">The sequence shown here is derived from an EMBL/GenBank/DDBJ whole genome shotgun (WGS) entry which is preliminary data.</text>
</comment>
<dbReference type="EMBL" id="QKZI01000001">
    <property type="protein sequence ID" value="PZX07767.1"/>
    <property type="molecule type" value="Genomic_DNA"/>
</dbReference>
<dbReference type="OrthoDB" id="2679564at2"/>
<dbReference type="Proteomes" id="UP000248646">
    <property type="component" value="Unassembled WGS sequence"/>
</dbReference>